<gene>
    <name evidence="3" type="ORF">GKD88_02110</name>
    <name evidence="2" type="ORF">GKE08_02310</name>
</gene>
<dbReference type="EMBL" id="WKPI01000002">
    <property type="protein sequence ID" value="MSC31915.1"/>
    <property type="molecule type" value="Genomic_DNA"/>
</dbReference>
<reference evidence="4 5" key="1">
    <citation type="journal article" date="2019" name="Nat. Med.">
        <title>A library of human gut bacterial isolates paired with longitudinal multiomics data enables mechanistic microbiome research.</title>
        <authorList>
            <person name="Poyet M."/>
            <person name="Groussin M."/>
            <person name="Gibbons S.M."/>
            <person name="Avila-Pacheco J."/>
            <person name="Jiang X."/>
            <person name="Kearney S.M."/>
            <person name="Perrotta A.R."/>
            <person name="Berdy B."/>
            <person name="Zhao S."/>
            <person name="Lieberman T.D."/>
            <person name="Swanson P.K."/>
            <person name="Smith M."/>
            <person name="Roesemann S."/>
            <person name="Alexander J.E."/>
            <person name="Rich S.A."/>
            <person name="Livny J."/>
            <person name="Vlamakis H."/>
            <person name="Clish C."/>
            <person name="Bullock K."/>
            <person name="Deik A."/>
            <person name="Scott J."/>
            <person name="Pierce K.A."/>
            <person name="Xavier R.J."/>
            <person name="Alm E.J."/>
        </authorList>
    </citation>
    <scope>NUCLEOTIDE SEQUENCE [LARGE SCALE GENOMIC DNA]</scope>
    <source>
        <strain evidence="2 4">BIOML-A4</strain>
        <strain evidence="3 5">BIOML-A5</strain>
    </source>
</reference>
<dbReference type="PANTHER" id="PTHR38447:SF1">
    <property type="entry name" value="RNA POLYMERASE-BINDING TRANSCRIPTION FACTOR CARD"/>
    <property type="match status" value="1"/>
</dbReference>
<dbReference type="Proteomes" id="UP000433575">
    <property type="component" value="Unassembled WGS sequence"/>
</dbReference>
<dbReference type="AlphaFoldDB" id="A0A6N7S3B1"/>
<dbReference type="Gene3D" id="1.20.58.1290">
    <property type="entry name" value="CarD-like, C-terminal domain"/>
    <property type="match status" value="1"/>
</dbReference>
<dbReference type="Pfam" id="PF21095">
    <property type="entry name" value="CarD_C"/>
    <property type="match status" value="1"/>
</dbReference>
<dbReference type="Gene3D" id="2.40.10.170">
    <property type="match status" value="1"/>
</dbReference>
<evidence type="ECO:0000313" key="4">
    <source>
        <dbReference type="Proteomes" id="UP000433575"/>
    </source>
</evidence>
<evidence type="ECO:0000259" key="1">
    <source>
        <dbReference type="Pfam" id="PF21095"/>
    </source>
</evidence>
<feature type="domain" description="CarD C-terminal" evidence="1">
    <location>
        <begin position="84"/>
        <end position="157"/>
    </location>
</feature>
<accession>A0A6N7S3B1</accession>
<dbReference type="InterPro" id="IPR052531">
    <property type="entry name" value="CarD-like_regulator"/>
</dbReference>
<name>A0A6N7S3B1_9FIRM</name>
<comment type="caution">
    <text evidence="2">The sequence shown here is derived from an EMBL/GenBank/DDBJ whole genome shotgun (WGS) entry which is preliminary data.</text>
</comment>
<dbReference type="PANTHER" id="PTHR38447">
    <property type="entry name" value="TRANSCRIPTION FACTOR YDEB-RELATED"/>
    <property type="match status" value="1"/>
</dbReference>
<dbReference type="GO" id="GO:0009303">
    <property type="term" value="P:rRNA transcription"/>
    <property type="evidence" value="ECO:0007669"/>
    <property type="project" value="TreeGrafter"/>
</dbReference>
<evidence type="ECO:0000313" key="5">
    <source>
        <dbReference type="Proteomes" id="UP000480929"/>
    </source>
</evidence>
<evidence type="ECO:0000313" key="2">
    <source>
        <dbReference type="EMBL" id="MSA88160.1"/>
    </source>
</evidence>
<dbReference type="OrthoDB" id="9786074at2"/>
<sequence length="164" mass="19564">MFQVQDYVRYGARGIFQVEEIIKKELRPRQKEICYVLNSVYGINTKIVTPATNPMLRPVMKREEIERMIEEMPRLESEWIDDKRTREEVFRKILAEGDGRKLAQLIKSIYTQKQDKLRDRKSISRSDAEILEQAEELLHEEISLSFQIKKEEVADYLLCRLKDQ</sequence>
<organism evidence="2 4">
    <name type="scientific">Holdemania massiliensis</name>
    <dbReference type="NCBI Taxonomy" id="1468449"/>
    <lineage>
        <taxon>Bacteria</taxon>
        <taxon>Bacillati</taxon>
        <taxon>Bacillota</taxon>
        <taxon>Erysipelotrichia</taxon>
        <taxon>Erysipelotrichales</taxon>
        <taxon>Erysipelotrichaceae</taxon>
        <taxon>Holdemania</taxon>
    </lineage>
</organism>
<dbReference type="RefSeq" id="WP_154237794.1">
    <property type="nucleotide sequence ID" value="NZ_WKPI01000002.1"/>
</dbReference>
<keyword evidence="5" id="KW-1185">Reference proteome</keyword>
<evidence type="ECO:0000313" key="3">
    <source>
        <dbReference type="EMBL" id="MSC31915.1"/>
    </source>
</evidence>
<dbReference type="EMBL" id="WKPJ01000002">
    <property type="protein sequence ID" value="MSA88160.1"/>
    <property type="molecule type" value="Genomic_DNA"/>
</dbReference>
<dbReference type="InterPro" id="IPR048792">
    <property type="entry name" value="CarD_C"/>
</dbReference>
<dbReference type="InterPro" id="IPR042215">
    <property type="entry name" value="CarD-like_C"/>
</dbReference>
<proteinExistence type="predicted"/>
<protein>
    <recommendedName>
        <fullName evidence="1">CarD C-terminal domain-containing protein</fullName>
    </recommendedName>
</protein>
<dbReference type="Proteomes" id="UP000480929">
    <property type="component" value="Unassembled WGS sequence"/>
</dbReference>